<evidence type="ECO:0000256" key="5">
    <source>
        <dbReference type="PROSITE-ProRule" id="PRU00169"/>
    </source>
</evidence>
<evidence type="ECO:0000259" key="7">
    <source>
        <dbReference type="PROSITE" id="PS50110"/>
    </source>
</evidence>
<dbReference type="EMBL" id="CP089291">
    <property type="protein sequence ID" value="UOF90735.1"/>
    <property type="molecule type" value="Genomic_DNA"/>
</dbReference>
<dbReference type="PRINTS" id="PR00038">
    <property type="entry name" value="HTHLUXR"/>
</dbReference>
<feature type="modified residue" description="4-aspartylphosphate" evidence="5">
    <location>
        <position position="55"/>
    </location>
</feature>
<evidence type="ECO:0000256" key="3">
    <source>
        <dbReference type="ARBA" id="ARBA00023125"/>
    </source>
</evidence>
<dbReference type="Gene3D" id="3.40.50.2300">
    <property type="match status" value="1"/>
</dbReference>
<dbReference type="InterPro" id="IPR016032">
    <property type="entry name" value="Sig_transdc_resp-reg_C-effctor"/>
</dbReference>
<feature type="domain" description="HTH luxR-type" evidence="6">
    <location>
        <begin position="145"/>
        <end position="210"/>
    </location>
</feature>
<name>A0ABY4CS84_9BACL</name>
<dbReference type="PROSITE" id="PS50110">
    <property type="entry name" value="RESPONSE_REGULATORY"/>
    <property type="match status" value="1"/>
</dbReference>
<dbReference type="InterPro" id="IPR000792">
    <property type="entry name" value="Tscrpt_reg_LuxR_C"/>
</dbReference>
<dbReference type="SUPFAM" id="SSF52172">
    <property type="entry name" value="CheY-like"/>
    <property type="match status" value="1"/>
</dbReference>
<evidence type="ECO:0000256" key="1">
    <source>
        <dbReference type="ARBA" id="ARBA00022553"/>
    </source>
</evidence>
<dbReference type="SMART" id="SM00448">
    <property type="entry name" value="REC"/>
    <property type="match status" value="1"/>
</dbReference>
<proteinExistence type="predicted"/>
<dbReference type="InterPro" id="IPR001789">
    <property type="entry name" value="Sig_transdc_resp-reg_receiver"/>
</dbReference>
<evidence type="ECO:0000259" key="6">
    <source>
        <dbReference type="PROSITE" id="PS50043"/>
    </source>
</evidence>
<organism evidence="8 9">
    <name type="scientific">Fodinisporobacter ferrooxydans</name>
    <dbReference type="NCBI Taxonomy" id="2901836"/>
    <lineage>
        <taxon>Bacteria</taxon>
        <taxon>Bacillati</taxon>
        <taxon>Bacillota</taxon>
        <taxon>Bacilli</taxon>
        <taxon>Bacillales</taxon>
        <taxon>Alicyclobacillaceae</taxon>
        <taxon>Fodinisporobacter</taxon>
    </lineage>
</organism>
<dbReference type="CDD" id="cd06170">
    <property type="entry name" value="LuxR_C_like"/>
    <property type="match status" value="1"/>
</dbReference>
<dbReference type="Pfam" id="PF00196">
    <property type="entry name" value="GerE"/>
    <property type="match status" value="1"/>
</dbReference>
<feature type="domain" description="Response regulatory" evidence="7">
    <location>
        <begin position="4"/>
        <end position="120"/>
    </location>
</feature>
<dbReference type="Pfam" id="PF00072">
    <property type="entry name" value="Response_reg"/>
    <property type="match status" value="1"/>
</dbReference>
<dbReference type="SMART" id="SM00421">
    <property type="entry name" value="HTH_LUXR"/>
    <property type="match status" value="1"/>
</dbReference>
<keyword evidence="9" id="KW-1185">Reference proteome</keyword>
<gene>
    <name evidence="8" type="ORF">LSG31_00180</name>
</gene>
<sequence length="219" mass="24212">MPIHVFVVDDHKLFRAGLIEILQQAGDIQVVGEASNGEEAIFAIRRSAPDILILDLTMPGMDGIETLCKLRGMDISTRVLVLTGNMSEHLLFAAIENGAHGYVMKTTDPDDMIEAIRRVYAGEAVVPGNITVKLLSELSKILHKSNPQVEQLTPREIDILRELSTGATNREIAQRLFISENTVRNHVGNILVKLKMQNRFQAAAFAVKEGITKGMQDEK</sequence>
<evidence type="ECO:0000313" key="8">
    <source>
        <dbReference type="EMBL" id="UOF90735.1"/>
    </source>
</evidence>
<dbReference type="PANTHER" id="PTHR43214">
    <property type="entry name" value="TWO-COMPONENT RESPONSE REGULATOR"/>
    <property type="match status" value="1"/>
</dbReference>
<accession>A0ABY4CS84</accession>
<dbReference type="InterPro" id="IPR039420">
    <property type="entry name" value="WalR-like"/>
</dbReference>
<evidence type="ECO:0000256" key="2">
    <source>
        <dbReference type="ARBA" id="ARBA00023015"/>
    </source>
</evidence>
<keyword evidence="2" id="KW-0805">Transcription regulation</keyword>
<dbReference type="InterPro" id="IPR011006">
    <property type="entry name" value="CheY-like_superfamily"/>
</dbReference>
<protein>
    <submittedName>
        <fullName evidence="8">Response regulator transcription factor</fullName>
    </submittedName>
</protein>
<reference evidence="8" key="1">
    <citation type="submission" date="2021-12" db="EMBL/GenBank/DDBJ databases">
        <title>Alicyclobacillaceae gen. nov., sp. nov., isolated from chalcocite enrichment system.</title>
        <authorList>
            <person name="Jiang Z."/>
        </authorList>
    </citation>
    <scope>NUCLEOTIDE SEQUENCE</scope>
    <source>
        <strain evidence="8">MYW30-H2</strain>
    </source>
</reference>
<keyword evidence="1 5" id="KW-0597">Phosphoprotein</keyword>
<dbReference type="Proteomes" id="UP000830167">
    <property type="component" value="Chromosome"/>
</dbReference>
<dbReference type="PROSITE" id="PS00622">
    <property type="entry name" value="HTH_LUXR_1"/>
    <property type="match status" value="1"/>
</dbReference>
<evidence type="ECO:0000256" key="4">
    <source>
        <dbReference type="ARBA" id="ARBA00023163"/>
    </source>
</evidence>
<dbReference type="CDD" id="cd17535">
    <property type="entry name" value="REC_NarL-like"/>
    <property type="match status" value="1"/>
</dbReference>
<dbReference type="SUPFAM" id="SSF46894">
    <property type="entry name" value="C-terminal effector domain of the bipartite response regulators"/>
    <property type="match status" value="1"/>
</dbReference>
<dbReference type="RefSeq" id="WP_347437435.1">
    <property type="nucleotide sequence ID" value="NZ_CP089291.1"/>
</dbReference>
<keyword evidence="3" id="KW-0238">DNA-binding</keyword>
<dbReference type="PROSITE" id="PS50043">
    <property type="entry name" value="HTH_LUXR_2"/>
    <property type="match status" value="1"/>
</dbReference>
<evidence type="ECO:0000313" key="9">
    <source>
        <dbReference type="Proteomes" id="UP000830167"/>
    </source>
</evidence>
<keyword evidence="4" id="KW-0804">Transcription</keyword>
<dbReference type="InterPro" id="IPR058245">
    <property type="entry name" value="NreC/VraR/RcsB-like_REC"/>
</dbReference>